<evidence type="ECO:0000313" key="2">
    <source>
        <dbReference type="WBParaSite" id="nRc.2.0.1.t06340-RA"/>
    </source>
</evidence>
<dbReference type="Proteomes" id="UP000887565">
    <property type="component" value="Unplaced"/>
</dbReference>
<evidence type="ECO:0000313" key="1">
    <source>
        <dbReference type="Proteomes" id="UP000887565"/>
    </source>
</evidence>
<proteinExistence type="predicted"/>
<sequence>MRKRFQIGIVGRQIAQLTLTVYPLTGVVFTFPSAHVIGKLTRGYFSMQLIDVDGFSLKH</sequence>
<dbReference type="AlphaFoldDB" id="A0A915HWZ8"/>
<name>A0A915HWZ8_ROMCU</name>
<keyword evidence="1" id="KW-1185">Reference proteome</keyword>
<reference evidence="2" key="1">
    <citation type="submission" date="2022-11" db="UniProtKB">
        <authorList>
            <consortium name="WormBaseParasite"/>
        </authorList>
    </citation>
    <scope>IDENTIFICATION</scope>
</reference>
<dbReference type="WBParaSite" id="nRc.2.0.1.t06340-RA">
    <property type="protein sequence ID" value="nRc.2.0.1.t06340-RA"/>
    <property type="gene ID" value="nRc.2.0.1.g06340"/>
</dbReference>
<accession>A0A915HWZ8</accession>
<protein>
    <submittedName>
        <fullName evidence="2">Uncharacterized protein</fullName>
    </submittedName>
</protein>
<organism evidence="1 2">
    <name type="scientific">Romanomermis culicivorax</name>
    <name type="common">Nematode worm</name>
    <dbReference type="NCBI Taxonomy" id="13658"/>
    <lineage>
        <taxon>Eukaryota</taxon>
        <taxon>Metazoa</taxon>
        <taxon>Ecdysozoa</taxon>
        <taxon>Nematoda</taxon>
        <taxon>Enoplea</taxon>
        <taxon>Dorylaimia</taxon>
        <taxon>Mermithida</taxon>
        <taxon>Mermithoidea</taxon>
        <taxon>Mermithidae</taxon>
        <taxon>Romanomermis</taxon>
    </lineage>
</organism>